<dbReference type="EMBL" id="AZAC01000034">
    <property type="protein sequence ID" value="KIX12250.1"/>
    <property type="molecule type" value="Genomic_DNA"/>
</dbReference>
<comment type="caution">
    <text evidence="2">The sequence shown here is derived from an EMBL/GenBank/DDBJ whole genome shotgun (WGS) entry which is preliminary data.</text>
</comment>
<dbReference type="AlphaFoldDB" id="A0A0D2JRV8"/>
<feature type="transmembrane region" description="Helical" evidence="1">
    <location>
        <begin position="50"/>
        <end position="71"/>
    </location>
</feature>
<dbReference type="RefSeq" id="WP_044350811.1">
    <property type="nucleotide sequence ID" value="NZ_AZAC01000034.1"/>
</dbReference>
<proteinExistence type="predicted"/>
<protein>
    <submittedName>
        <fullName evidence="2">Uncharacterized protein</fullName>
    </submittedName>
</protein>
<name>A0A0D2JRV8_9BACT</name>
<sequence length="95" mass="10748">MYENDPERQKKLQFEAFLRRHHKIVAGLLIGFCLATFILPWIFASFGTALIFQVLGAILLYTGGRTLTTAFDSDDSNAFWKAPKVKPKDESEPKA</sequence>
<gene>
    <name evidence="2" type="ORF">X474_19710</name>
</gene>
<dbReference type="InParanoid" id="A0A0D2JRV8"/>
<dbReference type="Proteomes" id="UP000032233">
    <property type="component" value="Unassembled WGS sequence"/>
</dbReference>
<keyword evidence="3" id="KW-1185">Reference proteome</keyword>
<reference evidence="2 3" key="1">
    <citation type="submission" date="2013-11" db="EMBL/GenBank/DDBJ databases">
        <title>Metagenomic analysis of a methanogenic consortium involved in long chain n-alkane degradation.</title>
        <authorList>
            <person name="Davidova I.A."/>
            <person name="Callaghan A.V."/>
            <person name="Wawrik B."/>
            <person name="Pruitt S."/>
            <person name="Marks C."/>
            <person name="Duncan K.E."/>
            <person name="Suflita J.M."/>
        </authorList>
    </citation>
    <scope>NUCLEOTIDE SEQUENCE [LARGE SCALE GENOMIC DNA]</scope>
    <source>
        <strain evidence="2 3">SPR</strain>
    </source>
</reference>
<evidence type="ECO:0000313" key="2">
    <source>
        <dbReference type="EMBL" id="KIX12250.1"/>
    </source>
</evidence>
<evidence type="ECO:0000313" key="3">
    <source>
        <dbReference type="Proteomes" id="UP000032233"/>
    </source>
</evidence>
<organism evidence="2 3">
    <name type="scientific">Dethiosulfatarculus sandiegensis</name>
    <dbReference type="NCBI Taxonomy" id="1429043"/>
    <lineage>
        <taxon>Bacteria</taxon>
        <taxon>Pseudomonadati</taxon>
        <taxon>Thermodesulfobacteriota</taxon>
        <taxon>Desulfarculia</taxon>
        <taxon>Desulfarculales</taxon>
        <taxon>Desulfarculaceae</taxon>
        <taxon>Dethiosulfatarculus</taxon>
    </lineage>
</organism>
<keyword evidence="1" id="KW-1133">Transmembrane helix</keyword>
<evidence type="ECO:0000256" key="1">
    <source>
        <dbReference type="SAM" id="Phobius"/>
    </source>
</evidence>
<keyword evidence="1" id="KW-0812">Transmembrane</keyword>
<feature type="transmembrane region" description="Helical" evidence="1">
    <location>
        <begin position="24"/>
        <end position="44"/>
    </location>
</feature>
<keyword evidence="1" id="KW-0472">Membrane</keyword>
<accession>A0A0D2JRV8</accession>